<evidence type="ECO:0000313" key="2">
    <source>
        <dbReference type="Proteomes" id="UP001277803"/>
    </source>
</evidence>
<organism evidence="1 2">
    <name type="scientific">Bifidobacterium longum</name>
    <dbReference type="NCBI Taxonomy" id="216816"/>
    <lineage>
        <taxon>Bacteria</taxon>
        <taxon>Bacillati</taxon>
        <taxon>Actinomycetota</taxon>
        <taxon>Actinomycetes</taxon>
        <taxon>Bifidobacteriales</taxon>
        <taxon>Bifidobacteriaceae</taxon>
        <taxon>Bifidobacterium</taxon>
    </lineage>
</organism>
<dbReference type="AlphaFoldDB" id="A0AB35S8G3"/>
<sequence length="63" mass="7164">MLHTNMRYLTKERAYAAIHHDGPRALLSFDAMEHASSSDMEDCSDSHMPASIRFVLSEILLRS</sequence>
<dbReference type="EMBL" id="JAWLRA010000001">
    <property type="protein sequence ID" value="MDW3125605.1"/>
    <property type="molecule type" value="Genomic_DNA"/>
</dbReference>
<gene>
    <name evidence="1" type="ORF">RS890_00355</name>
</gene>
<comment type="caution">
    <text evidence="1">The sequence shown here is derived from an EMBL/GenBank/DDBJ whole genome shotgun (WGS) entry which is preliminary data.</text>
</comment>
<name>A0AB35S8G3_BIFLN</name>
<protein>
    <submittedName>
        <fullName evidence="1">Uncharacterized protein</fullName>
    </submittedName>
</protein>
<proteinExistence type="predicted"/>
<dbReference type="Proteomes" id="UP001277803">
    <property type="component" value="Unassembled WGS sequence"/>
</dbReference>
<evidence type="ECO:0000313" key="1">
    <source>
        <dbReference type="EMBL" id="MDW3125605.1"/>
    </source>
</evidence>
<dbReference type="RefSeq" id="WP_080785191.1">
    <property type="nucleotide sequence ID" value="NZ_CACRSV010000033.1"/>
</dbReference>
<accession>A0AB35S8G3</accession>
<reference evidence="1" key="1">
    <citation type="submission" date="2023-10" db="EMBL/GenBank/DDBJ databases">
        <title>Rapid discrimination of Bifidobacterium longum Subspecies based on MALDI-TOF MS and Machine Learning.</title>
        <authorList>
            <person name="Chen J."/>
        </authorList>
    </citation>
    <scope>NUCLEOTIDE SEQUENCE</scope>
    <source>
        <strain evidence="1">YGMCC0039</strain>
    </source>
</reference>